<reference evidence="5" key="1">
    <citation type="submission" date="2022-10" db="EMBL/GenBank/DDBJ databases">
        <title>Culturing micro-colonial fungi from biological soil crusts in the Mojave desert and describing Neophaeococcomyces mojavensis, and introducing the new genera and species Taxawa tesnikishii.</title>
        <authorList>
            <person name="Kurbessoian T."/>
            <person name="Stajich J.E."/>
        </authorList>
    </citation>
    <scope>NUCLEOTIDE SEQUENCE</scope>
    <source>
        <strain evidence="5">TK_1</strain>
    </source>
</reference>
<accession>A0ABQ9NVE9</accession>
<gene>
    <name evidence="5" type="ORF">H2201_003549</name>
</gene>
<evidence type="ECO:0000313" key="5">
    <source>
        <dbReference type="EMBL" id="KAJ9666361.1"/>
    </source>
</evidence>
<dbReference type="SUPFAM" id="SSF53474">
    <property type="entry name" value="alpha/beta-Hydrolases"/>
    <property type="match status" value="1"/>
</dbReference>
<feature type="region of interest" description="Disordered" evidence="3">
    <location>
        <begin position="533"/>
        <end position="555"/>
    </location>
</feature>
<evidence type="ECO:0000256" key="3">
    <source>
        <dbReference type="SAM" id="MobiDB-lite"/>
    </source>
</evidence>
<protein>
    <recommendedName>
        <fullName evidence="4">Tyrosine specific protein phosphatases domain-containing protein</fullName>
    </recommendedName>
</protein>
<dbReference type="Proteomes" id="UP001172684">
    <property type="component" value="Unassembled WGS sequence"/>
</dbReference>
<evidence type="ECO:0000313" key="6">
    <source>
        <dbReference type="Proteomes" id="UP001172684"/>
    </source>
</evidence>
<evidence type="ECO:0000256" key="2">
    <source>
        <dbReference type="ARBA" id="ARBA00022912"/>
    </source>
</evidence>
<dbReference type="InterPro" id="IPR000340">
    <property type="entry name" value="Dual-sp_phosphatase_cat-dom"/>
</dbReference>
<evidence type="ECO:0000259" key="4">
    <source>
        <dbReference type="PROSITE" id="PS50056"/>
    </source>
</evidence>
<dbReference type="Pfam" id="PF00782">
    <property type="entry name" value="DSPc"/>
    <property type="match status" value="1"/>
</dbReference>
<feature type="region of interest" description="Disordered" evidence="3">
    <location>
        <begin position="344"/>
        <end position="369"/>
    </location>
</feature>
<dbReference type="InterPro" id="IPR000073">
    <property type="entry name" value="AB_hydrolase_1"/>
</dbReference>
<evidence type="ECO:0000256" key="1">
    <source>
        <dbReference type="ARBA" id="ARBA00022801"/>
    </source>
</evidence>
<dbReference type="InterPro" id="IPR029058">
    <property type="entry name" value="AB_hydrolase_fold"/>
</dbReference>
<dbReference type="EMBL" id="JAPDRL010000020">
    <property type="protein sequence ID" value="KAJ9666361.1"/>
    <property type="molecule type" value="Genomic_DNA"/>
</dbReference>
<dbReference type="InterPro" id="IPR050266">
    <property type="entry name" value="AB_hydrolase_sf"/>
</dbReference>
<dbReference type="Gene3D" id="3.40.50.1820">
    <property type="entry name" value="alpha/beta hydrolase"/>
    <property type="match status" value="1"/>
</dbReference>
<dbReference type="InterPro" id="IPR016130">
    <property type="entry name" value="Tyr_Pase_AS"/>
</dbReference>
<name>A0ABQ9NVE9_9PEZI</name>
<feature type="domain" description="Tyrosine specific protein phosphatases" evidence="4">
    <location>
        <begin position="520"/>
        <end position="602"/>
    </location>
</feature>
<dbReference type="SUPFAM" id="SSF52799">
    <property type="entry name" value="(Phosphotyrosine protein) phosphatases II"/>
    <property type="match status" value="1"/>
</dbReference>
<dbReference type="Gene3D" id="3.90.190.10">
    <property type="entry name" value="Protein tyrosine phosphatase superfamily"/>
    <property type="match status" value="1"/>
</dbReference>
<keyword evidence="6" id="KW-1185">Reference proteome</keyword>
<feature type="compositionally biased region" description="Polar residues" evidence="3">
    <location>
        <begin position="534"/>
        <end position="551"/>
    </location>
</feature>
<dbReference type="PANTHER" id="PTHR43798">
    <property type="entry name" value="MONOACYLGLYCEROL LIPASE"/>
    <property type="match status" value="1"/>
</dbReference>
<dbReference type="Pfam" id="PF00561">
    <property type="entry name" value="Abhydrolase_1"/>
    <property type="match status" value="1"/>
</dbReference>
<dbReference type="InterPro" id="IPR029021">
    <property type="entry name" value="Prot-tyrosine_phosphatase-like"/>
</dbReference>
<dbReference type="PANTHER" id="PTHR43798:SF5">
    <property type="entry name" value="MONOACYLGLYCEROL LIPASE ABHD6"/>
    <property type="match status" value="1"/>
</dbReference>
<dbReference type="PROSITE" id="PS00383">
    <property type="entry name" value="TYR_PHOSPHATASE_1"/>
    <property type="match status" value="1"/>
</dbReference>
<dbReference type="CDD" id="cd14502">
    <property type="entry name" value="RNA_5'-triphosphatase"/>
    <property type="match status" value="1"/>
</dbReference>
<dbReference type="PROSITE" id="PS50056">
    <property type="entry name" value="TYR_PHOSPHATASE_2"/>
    <property type="match status" value="1"/>
</dbReference>
<sequence>MDAEATDPGLLKKHSVFKSYTVSSTGFTYPSLRVFFRPHPQRDKLPTEPSPIPLLVFIHGLGGSVAQFHPILTSLVNVADCLALDLPGCGLSAFEPKAWEAYTTDALVQLLGTVIQDHRDAGSGQDVVLIGHSMGCSLATLLASLTSPYTEVLSKHVAGLIAICPKAAPPSAEETAKFRKLLWIPGMIFDLWRRWDRRGGTESASVARFTGPDAEEETKKLQVKFNEQSRTPVWRRMASGILPDYSEGVPKGGIPGRDIWAGLQVPVFLIAGEADHVTPAEELKRIAEFLGKDVSEPTDDGDTDTDGDIVPDAAAPFDIGKIESHHAHSKESHEHLMALKEETTALDGEPSPSTAQHPDAEATAPISSRPERHLILKTTILPSPAAHALLYAPTTSRTISGLIQSFLAEHIDKRLSLGWQLQYLTTEGKWDVKNLAKWQAVTPVSGPIAGVFRAMKTLREVDEHHSPKVFVRVWKGKIRAVIDISHDNPVYDYRGLEEGGIAYYKFPTVSKLPPTVDEIKSFISLVDGLRSKEGSPTAQSAGGGTKESNVPTADGDQESEGLIGVHCHYGFNRTGFFIVCYMVERLGYRLQDALDEFERRRPPGIRHGHFVDTLFVRYCVGLKRAPTL</sequence>
<dbReference type="InterPro" id="IPR020422">
    <property type="entry name" value="TYR_PHOSPHATASE_DUAL_dom"/>
</dbReference>
<keyword evidence="2" id="KW-0904">Protein phosphatase</keyword>
<dbReference type="SMART" id="SM00195">
    <property type="entry name" value="DSPc"/>
    <property type="match status" value="1"/>
</dbReference>
<comment type="caution">
    <text evidence="5">The sequence shown here is derived from an EMBL/GenBank/DDBJ whole genome shotgun (WGS) entry which is preliminary data.</text>
</comment>
<organism evidence="5 6">
    <name type="scientific">Coniosporium apollinis</name>
    <dbReference type="NCBI Taxonomy" id="61459"/>
    <lineage>
        <taxon>Eukaryota</taxon>
        <taxon>Fungi</taxon>
        <taxon>Dikarya</taxon>
        <taxon>Ascomycota</taxon>
        <taxon>Pezizomycotina</taxon>
        <taxon>Dothideomycetes</taxon>
        <taxon>Dothideomycetes incertae sedis</taxon>
        <taxon>Coniosporium</taxon>
    </lineage>
</organism>
<proteinExistence type="predicted"/>
<dbReference type="InterPro" id="IPR000387">
    <property type="entry name" value="Tyr_Pase_dom"/>
</dbReference>
<keyword evidence="1" id="KW-0378">Hydrolase</keyword>